<sequence>MKILVIQQKMIGDVLTSSILFKAIREKYPEAELHYLIKPHTLAVVKNNPFIDQFIFDQTDASDKPVSLNAFASRIRNEKYSHILDVYSKLGTAYICLRSNTKTISYKKWYTSFAYSQTVTPLKEPKTQAGLAIENRLQLLKLFPKTFKESVKPKIYLSQEELDEAKAFLTTSNLDFNKPIFMIGLLGSSDTKTYPLEYLAQLLETVVKETPEAQLLLNYIPDQKEAVNKFLEYCSTELRAKIFPEVYAKDLRKFIAVLSFCKALIGNEGGAVNMAKALNVPTFAIFSPWITKEVWALFSGDQNLSVHLKDFKPKLFQSKKTKEIKTNVDALYKVFTPQLLSPKFKHFLETIS</sequence>
<dbReference type="Gene3D" id="3.40.50.2000">
    <property type="entry name" value="Glycogen Phosphorylase B"/>
    <property type="match status" value="2"/>
</dbReference>
<evidence type="ECO:0000313" key="3">
    <source>
        <dbReference type="EMBL" id="RXG32661.1"/>
    </source>
</evidence>
<evidence type="ECO:0000256" key="1">
    <source>
        <dbReference type="ARBA" id="ARBA00022676"/>
    </source>
</evidence>
<dbReference type="InterPro" id="IPR002201">
    <property type="entry name" value="Glyco_trans_9"/>
</dbReference>
<evidence type="ECO:0000256" key="2">
    <source>
        <dbReference type="ARBA" id="ARBA00022679"/>
    </source>
</evidence>
<dbReference type="STRING" id="1122159.SAMN02745246_00496"/>
<dbReference type="Pfam" id="PF01075">
    <property type="entry name" value="Glyco_transf_9"/>
    <property type="match status" value="1"/>
</dbReference>
<dbReference type="PANTHER" id="PTHR30160">
    <property type="entry name" value="TETRAACYLDISACCHARIDE 4'-KINASE-RELATED"/>
    <property type="match status" value="1"/>
</dbReference>
<dbReference type="SUPFAM" id="SSF53756">
    <property type="entry name" value="UDP-Glycosyltransferase/glycogen phosphorylase"/>
    <property type="match status" value="1"/>
</dbReference>
<dbReference type="AlphaFoldDB" id="A0A4Q0PQ49"/>
<protein>
    <submittedName>
        <fullName evidence="3">Heptosyltransferase-2</fullName>
    </submittedName>
</protein>
<dbReference type="GO" id="GO:0009244">
    <property type="term" value="P:lipopolysaccharide core region biosynthetic process"/>
    <property type="evidence" value="ECO:0007669"/>
    <property type="project" value="TreeGrafter"/>
</dbReference>
<gene>
    <name evidence="3" type="ORF">DSL99_437</name>
</gene>
<dbReference type="GO" id="GO:0008713">
    <property type="term" value="F:ADP-heptose-lipopolysaccharide heptosyltransferase activity"/>
    <property type="evidence" value="ECO:0007669"/>
    <property type="project" value="TreeGrafter"/>
</dbReference>
<dbReference type="CDD" id="cd03789">
    <property type="entry name" value="GT9_LPS_heptosyltransferase"/>
    <property type="match status" value="1"/>
</dbReference>
<dbReference type="RefSeq" id="WP_073096513.1">
    <property type="nucleotide sequence ID" value="NZ_QOVL01000002.1"/>
</dbReference>
<evidence type="ECO:0000313" key="4">
    <source>
        <dbReference type="Proteomes" id="UP000290608"/>
    </source>
</evidence>
<dbReference type="GO" id="GO:0005829">
    <property type="term" value="C:cytosol"/>
    <property type="evidence" value="ECO:0007669"/>
    <property type="project" value="TreeGrafter"/>
</dbReference>
<reference evidence="3 4" key="1">
    <citation type="submission" date="2018-07" db="EMBL/GenBank/DDBJ databases">
        <title>Leeuwenhoekiella genomics.</title>
        <authorList>
            <person name="Tahon G."/>
            <person name="Willems A."/>
        </authorList>
    </citation>
    <scope>NUCLEOTIDE SEQUENCE [LARGE SCALE GENOMIC DNA]</scope>
    <source>
        <strain evidence="3 4">LMG 1345</strain>
    </source>
</reference>
<dbReference type="InterPro" id="IPR051199">
    <property type="entry name" value="LPS_LOS_Heptosyltrfase"/>
</dbReference>
<comment type="caution">
    <text evidence="3">The sequence shown here is derived from an EMBL/GenBank/DDBJ whole genome shotgun (WGS) entry which is preliminary data.</text>
</comment>
<keyword evidence="2 3" id="KW-0808">Transferase</keyword>
<accession>A0A4Q0PQ49</accession>
<proteinExistence type="predicted"/>
<dbReference type="PANTHER" id="PTHR30160:SF7">
    <property type="entry name" value="ADP-HEPTOSE--LPS HEPTOSYLTRANSFERASE 2"/>
    <property type="match status" value="1"/>
</dbReference>
<dbReference type="Proteomes" id="UP000290608">
    <property type="component" value="Unassembled WGS sequence"/>
</dbReference>
<keyword evidence="1" id="KW-0328">Glycosyltransferase</keyword>
<organism evidence="3 4">
    <name type="scientific">Leeuwenhoekiella marinoflava</name>
    <dbReference type="NCBI Taxonomy" id="988"/>
    <lineage>
        <taxon>Bacteria</taxon>
        <taxon>Pseudomonadati</taxon>
        <taxon>Bacteroidota</taxon>
        <taxon>Flavobacteriia</taxon>
        <taxon>Flavobacteriales</taxon>
        <taxon>Flavobacteriaceae</taxon>
        <taxon>Leeuwenhoekiella</taxon>
    </lineage>
</organism>
<dbReference type="EMBL" id="QOVL01000002">
    <property type="protein sequence ID" value="RXG32661.1"/>
    <property type="molecule type" value="Genomic_DNA"/>
</dbReference>
<name>A0A4Q0PQ49_9FLAO</name>